<dbReference type="InterPro" id="IPR000843">
    <property type="entry name" value="HTH_LacI"/>
</dbReference>
<feature type="domain" description="HTH lacI-type" evidence="4">
    <location>
        <begin position="14"/>
        <end position="56"/>
    </location>
</feature>
<sequence length="344" mass="38294">MGPAFINDWRNGKITLDNIAKELGVSKSTVSRALSGKGRIGEATRQKIQAYAREQGIWQEKKQKEDPVRTENIAVVIPMDAYSTNVPFFQECLLGISEMATMLRYNVLITIGTPNDISNVQRLVEKKQVDGIVLLRDLEHDRLLQYLTEIHFPAGLSGTCDYEEIIQVDIDNKAASNSLVSLLIGQGYRRFAMLFGEMSFRVNQNRCQGCYDALDKYGLSRAHQLCYSDFDNTELLNSIISDMFAGKVECIICGDDVICTKVMSALQAEGYRIPRDISIASLYNSANLNCFSPAVTAISVSARQVGNVVGRQLINSLRGEAYNAKTNLGYEILLRKSTGKMYPV</sequence>
<dbReference type="InterPro" id="IPR028082">
    <property type="entry name" value="Peripla_BP_I"/>
</dbReference>
<keyword evidence="3" id="KW-0804">Transcription</keyword>
<dbReference type="EMBL" id="MEHA01000009">
    <property type="protein sequence ID" value="ODR51296.1"/>
    <property type="molecule type" value="Genomic_DNA"/>
</dbReference>
<dbReference type="GO" id="GO:0000976">
    <property type="term" value="F:transcription cis-regulatory region binding"/>
    <property type="evidence" value="ECO:0007669"/>
    <property type="project" value="TreeGrafter"/>
</dbReference>
<dbReference type="Gene3D" id="1.10.260.40">
    <property type="entry name" value="lambda repressor-like DNA-binding domains"/>
    <property type="match status" value="1"/>
</dbReference>
<dbReference type="InterPro" id="IPR046335">
    <property type="entry name" value="LacI/GalR-like_sensor"/>
</dbReference>
<dbReference type="SUPFAM" id="SSF47413">
    <property type="entry name" value="lambda repressor-like DNA-binding domains"/>
    <property type="match status" value="1"/>
</dbReference>
<protein>
    <recommendedName>
        <fullName evidence="4">HTH lacI-type domain-containing protein</fullName>
    </recommendedName>
</protein>
<accession>A0A1E3UJ87</accession>
<comment type="caution">
    <text evidence="5">The sequence shown here is derived from an EMBL/GenBank/DDBJ whole genome shotgun (WGS) entry which is preliminary data.</text>
</comment>
<dbReference type="PROSITE" id="PS50932">
    <property type="entry name" value="HTH_LACI_2"/>
    <property type="match status" value="1"/>
</dbReference>
<evidence type="ECO:0000256" key="2">
    <source>
        <dbReference type="ARBA" id="ARBA00023125"/>
    </source>
</evidence>
<dbReference type="Pfam" id="PF00356">
    <property type="entry name" value="LacI"/>
    <property type="match status" value="1"/>
</dbReference>
<evidence type="ECO:0000259" key="4">
    <source>
        <dbReference type="PROSITE" id="PS50932"/>
    </source>
</evidence>
<evidence type="ECO:0000256" key="3">
    <source>
        <dbReference type="ARBA" id="ARBA00023163"/>
    </source>
</evidence>
<dbReference type="Proteomes" id="UP000094271">
    <property type="component" value="Unassembled WGS sequence"/>
</dbReference>
<dbReference type="Proteomes" id="UP000094869">
    <property type="component" value="Unassembled WGS sequence"/>
</dbReference>
<dbReference type="EMBL" id="MEHD01000025">
    <property type="protein sequence ID" value="ODR54438.1"/>
    <property type="molecule type" value="Genomic_DNA"/>
</dbReference>
<dbReference type="SUPFAM" id="SSF53822">
    <property type="entry name" value="Periplasmic binding protein-like I"/>
    <property type="match status" value="1"/>
</dbReference>
<name>A0A1E3UJ87_9FIRM</name>
<dbReference type="SMART" id="SM00354">
    <property type="entry name" value="HTH_LACI"/>
    <property type="match status" value="1"/>
</dbReference>
<evidence type="ECO:0000313" key="7">
    <source>
        <dbReference type="Proteomes" id="UP000094271"/>
    </source>
</evidence>
<reference evidence="5 7" key="2">
    <citation type="submission" date="2016-08" db="EMBL/GenBank/DDBJ databases">
        <authorList>
            <person name="Seilhamer J.J."/>
        </authorList>
    </citation>
    <scope>NUCLEOTIDE SEQUENCE [LARGE SCALE GENOMIC DNA]</scope>
    <source>
        <strain evidence="5 7">NML150140-1</strain>
    </source>
</reference>
<organism evidence="5 7">
    <name type="scientific">Eisenbergiella tayi</name>
    <dbReference type="NCBI Taxonomy" id="1432052"/>
    <lineage>
        <taxon>Bacteria</taxon>
        <taxon>Bacillati</taxon>
        <taxon>Bacillota</taxon>
        <taxon>Clostridia</taxon>
        <taxon>Lachnospirales</taxon>
        <taxon>Lachnospiraceae</taxon>
        <taxon>Eisenbergiella</taxon>
    </lineage>
</organism>
<dbReference type="InterPro" id="IPR010982">
    <property type="entry name" value="Lambda_DNA-bd_dom_sf"/>
</dbReference>
<dbReference type="GO" id="GO:0003700">
    <property type="term" value="F:DNA-binding transcription factor activity"/>
    <property type="evidence" value="ECO:0007669"/>
    <property type="project" value="TreeGrafter"/>
</dbReference>
<dbReference type="Pfam" id="PF13377">
    <property type="entry name" value="Peripla_BP_3"/>
    <property type="match status" value="1"/>
</dbReference>
<reference evidence="6 8" key="1">
    <citation type="submission" date="2016-08" db="EMBL/GenBank/DDBJ databases">
        <title>Characterization of Isolates of Eisenbergiella tayi Derived from Blood Cultures, Using Whole Genome Sequencing.</title>
        <authorList>
            <person name="Bernier A.-M."/>
            <person name="Burdz T."/>
            <person name="Wiebe D."/>
            <person name="Bernard K."/>
        </authorList>
    </citation>
    <scope>NUCLEOTIDE SEQUENCE [LARGE SCALE GENOMIC DNA]</scope>
    <source>
        <strain evidence="6 8">NML120146</strain>
    </source>
</reference>
<dbReference type="AlphaFoldDB" id="A0A1E3UJ87"/>
<proteinExistence type="predicted"/>
<keyword evidence="8" id="KW-1185">Reference proteome</keyword>
<gene>
    <name evidence="5" type="ORF">BEI59_13615</name>
    <name evidence="6" type="ORF">BEI63_15845</name>
</gene>
<evidence type="ECO:0000313" key="6">
    <source>
        <dbReference type="EMBL" id="ODR54438.1"/>
    </source>
</evidence>
<dbReference type="PANTHER" id="PTHR30146">
    <property type="entry name" value="LACI-RELATED TRANSCRIPTIONAL REPRESSOR"/>
    <property type="match status" value="1"/>
</dbReference>
<dbReference type="Gene3D" id="3.40.50.2300">
    <property type="match status" value="2"/>
</dbReference>
<dbReference type="CDD" id="cd01392">
    <property type="entry name" value="HTH_LacI"/>
    <property type="match status" value="1"/>
</dbReference>
<dbReference type="PANTHER" id="PTHR30146:SF109">
    <property type="entry name" value="HTH-TYPE TRANSCRIPTIONAL REGULATOR GALS"/>
    <property type="match status" value="1"/>
</dbReference>
<evidence type="ECO:0000313" key="8">
    <source>
        <dbReference type="Proteomes" id="UP000094869"/>
    </source>
</evidence>
<keyword evidence="2" id="KW-0238">DNA-binding</keyword>
<evidence type="ECO:0000256" key="1">
    <source>
        <dbReference type="ARBA" id="ARBA00023015"/>
    </source>
</evidence>
<keyword evidence="1" id="KW-0805">Transcription regulation</keyword>
<evidence type="ECO:0000313" key="5">
    <source>
        <dbReference type="EMBL" id="ODR51296.1"/>
    </source>
</evidence>